<organism evidence="2 3">
    <name type="scientific">Clostridium fessum</name>
    <dbReference type="NCBI Taxonomy" id="2126740"/>
    <lineage>
        <taxon>Bacteria</taxon>
        <taxon>Bacillati</taxon>
        <taxon>Bacillota</taxon>
        <taxon>Clostridia</taxon>
        <taxon>Eubacteriales</taxon>
        <taxon>Clostridiaceae</taxon>
        <taxon>Clostridium</taxon>
    </lineage>
</organism>
<feature type="domain" description="Transposase IS200-like" evidence="1">
    <location>
        <begin position="2"/>
        <end position="33"/>
    </location>
</feature>
<dbReference type="Pfam" id="PF01797">
    <property type="entry name" value="Y1_Tnp"/>
    <property type="match status" value="1"/>
</dbReference>
<evidence type="ECO:0000313" key="2">
    <source>
        <dbReference type="EMBL" id="PST35396.1"/>
    </source>
</evidence>
<dbReference type="GO" id="GO:0006313">
    <property type="term" value="P:DNA transposition"/>
    <property type="evidence" value="ECO:0007669"/>
    <property type="project" value="InterPro"/>
</dbReference>
<dbReference type="EMBL" id="PYLO01000029">
    <property type="protein sequence ID" value="PST35396.1"/>
    <property type="molecule type" value="Genomic_DNA"/>
</dbReference>
<dbReference type="InterPro" id="IPR036515">
    <property type="entry name" value="Transposase_17_sf"/>
</dbReference>
<evidence type="ECO:0000259" key="1">
    <source>
        <dbReference type="Pfam" id="PF01797"/>
    </source>
</evidence>
<dbReference type="GO" id="GO:0003677">
    <property type="term" value="F:DNA binding"/>
    <property type="evidence" value="ECO:0007669"/>
    <property type="project" value="InterPro"/>
</dbReference>
<sequence>QELWGGHLWNPSYCAVTVSDRSRDQVLAYIAGQKEKEKRK</sequence>
<dbReference type="Proteomes" id="UP000241048">
    <property type="component" value="Unassembled WGS sequence"/>
</dbReference>
<gene>
    <name evidence="2" type="ORF">C7U56_15370</name>
</gene>
<dbReference type="AlphaFoldDB" id="A0A2T3FJC9"/>
<dbReference type="RefSeq" id="WP_181357275.1">
    <property type="nucleotide sequence ID" value="NZ_PYLO01000029.1"/>
</dbReference>
<dbReference type="GO" id="GO:0004803">
    <property type="term" value="F:transposase activity"/>
    <property type="evidence" value="ECO:0007669"/>
    <property type="project" value="InterPro"/>
</dbReference>
<accession>A0A2T3FJC9</accession>
<proteinExistence type="predicted"/>
<evidence type="ECO:0000313" key="3">
    <source>
        <dbReference type="Proteomes" id="UP000241048"/>
    </source>
</evidence>
<protein>
    <submittedName>
        <fullName evidence="2">IS200/IS605 family transposase</fullName>
    </submittedName>
</protein>
<dbReference type="Gene3D" id="3.30.70.1290">
    <property type="entry name" value="Transposase IS200-like"/>
    <property type="match status" value="1"/>
</dbReference>
<name>A0A2T3FJC9_9CLOT</name>
<feature type="non-terminal residue" evidence="2">
    <location>
        <position position="1"/>
    </location>
</feature>
<dbReference type="SUPFAM" id="SSF143422">
    <property type="entry name" value="Transposase IS200-like"/>
    <property type="match status" value="1"/>
</dbReference>
<comment type="caution">
    <text evidence="2">The sequence shown here is derived from an EMBL/GenBank/DDBJ whole genome shotgun (WGS) entry which is preliminary data.</text>
</comment>
<reference evidence="2 3" key="1">
    <citation type="submission" date="2018-03" db="EMBL/GenBank/DDBJ databases">
        <title>Lachnoclostridium SNUG30386 gen.nov., sp.nov., isolated from human faeces.</title>
        <authorList>
            <person name="Seo B."/>
            <person name="Jeon K."/>
            <person name="Ko G."/>
        </authorList>
    </citation>
    <scope>NUCLEOTIDE SEQUENCE [LARGE SCALE GENOMIC DNA]</scope>
    <source>
        <strain evidence="2 3">SNUG30386</strain>
    </source>
</reference>
<keyword evidence="3" id="KW-1185">Reference proteome</keyword>
<dbReference type="InterPro" id="IPR002686">
    <property type="entry name" value="Transposase_17"/>
</dbReference>